<proteinExistence type="predicted"/>
<evidence type="ECO:0000256" key="1">
    <source>
        <dbReference type="ARBA" id="ARBA00023180"/>
    </source>
</evidence>
<sequence length="114" mass="12497">MSSHTPICFSLVLLTNVLSLAAAFNYVSNYTEVASTFERRNPTFLFQKPDLQIQLPNGLIQGSVKRTVDVGMPYYSFEGVPYAKPPVGGLRFQVFPSPEKTICNSYISAASTPG</sequence>
<evidence type="ECO:0000313" key="4">
    <source>
        <dbReference type="EMBL" id="KAH0821778.1"/>
    </source>
</evidence>
<feature type="chain" id="PRO_5035204912" description="Carboxylesterase type B domain-containing protein" evidence="2">
    <location>
        <begin position="24"/>
        <end position="114"/>
    </location>
</feature>
<dbReference type="EMBL" id="JABDTM020006204">
    <property type="protein sequence ID" value="KAH0821778.1"/>
    <property type="molecule type" value="Genomic_DNA"/>
</dbReference>
<dbReference type="InterPro" id="IPR029058">
    <property type="entry name" value="AB_hydrolase_fold"/>
</dbReference>
<feature type="domain" description="Carboxylesterase type B" evidence="3">
    <location>
        <begin position="51"/>
        <end position="94"/>
    </location>
</feature>
<dbReference type="Pfam" id="PF00135">
    <property type="entry name" value="COesterase"/>
    <property type="match status" value="1"/>
</dbReference>
<name>A0A8J6HYH8_TENMO</name>
<gene>
    <name evidence="4" type="ORF">GEV33_001013</name>
</gene>
<keyword evidence="1" id="KW-0325">Glycoprotein</keyword>
<organism evidence="4 5">
    <name type="scientific">Tenebrio molitor</name>
    <name type="common">Yellow mealworm beetle</name>
    <dbReference type="NCBI Taxonomy" id="7067"/>
    <lineage>
        <taxon>Eukaryota</taxon>
        <taxon>Metazoa</taxon>
        <taxon>Ecdysozoa</taxon>
        <taxon>Arthropoda</taxon>
        <taxon>Hexapoda</taxon>
        <taxon>Insecta</taxon>
        <taxon>Pterygota</taxon>
        <taxon>Neoptera</taxon>
        <taxon>Endopterygota</taxon>
        <taxon>Coleoptera</taxon>
        <taxon>Polyphaga</taxon>
        <taxon>Cucujiformia</taxon>
        <taxon>Tenebrionidae</taxon>
        <taxon>Tenebrio</taxon>
    </lineage>
</organism>
<dbReference type="AlphaFoldDB" id="A0A8J6HYH8"/>
<keyword evidence="2" id="KW-0732">Signal</keyword>
<protein>
    <recommendedName>
        <fullName evidence="3">Carboxylesterase type B domain-containing protein</fullName>
    </recommendedName>
</protein>
<dbReference type="Proteomes" id="UP000719412">
    <property type="component" value="Unassembled WGS sequence"/>
</dbReference>
<reference evidence="4" key="2">
    <citation type="submission" date="2021-08" db="EMBL/GenBank/DDBJ databases">
        <authorList>
            <person name="Eriksson T."/>
        </authorList>
    </citation>
    <scope>NUCLEOTIDE SEQUENCE</scope>
    <source>
        <strain evidence="4">Stoneville</strain>
        <tissue evidence="4">Whole head</tissue>
    </source>
</reference>
<comment type="caution">
    <text evidence="4">The sequence shown here is derived from an EMBL/GenBank/DDBJ whole genome shotgun (WGS) entry which is preliminary data.</text>
</comment>
<accession>A0A8J6HYH8</accession>
<feature type="signal peptide" evidence="2">
    <location>
        <begin position="1"/>
        <end position="23"/>
    </location>
</feature>
<reference evidence="4" key="1">
    <citation type="journal article" date="2020" name="J Insects Food Feed">
        <title>The yellow mealworm (Tenebrio molitor) genome: a resource for the emerging insects as food and feed industry.</title>
        <authorList>
            <person name="Eriksson T."/>
            <person name="Andere A."/>
            <person name="Kelstrup H."/>
            <person name="Emery V."/>
            <person name="Picard C."/>
        </authorList>
    </citation>
    <scope>NUCLEOTIDE SEQUENCE</scope>
    <source>
        <strain evidence="4">Stoneville</strain>
        <tissue evidence="4">Whole head</tissue>
    </source>
</reference>
<evidence type="ECO:0000313" key="5">
    <source>
        <dbReference type="Proteomes" id="UP000719412"/>
    </source>
</evidence>
<evidence type="ECO:0000259" key="3">
    <source>
        <dbReference type="Pfam" id="PF00135"/>
    </source>
</evidence>
<dbReference type="InterPro" id="IPR002018">
    <property type="entry name" value="CarbesteraseB"/>
</dbReference>
<keyword evidence="5" id="KW-1185">Reference proteome</keyword>
<evidence type="ECO:0000256" key="2">
    <source>
        <dbReference type="SAM" id="SignalP"/>
    </source>
</evidence>
<dbReference type="SUPFAM" id="SSF53474">
    <property type="entry name" value="alpha/beta-Hydrolases"/>
    <property type="match status" value="1"/>
</dbReference>
<dbReference type="Gene3D" id="3.40.50.1820">
    <property type="entry name" value="alpha/beta hydrolase"/>
    <property type="match status" value="1"/>
</dbReference>